<dbReference type="RefSeq" id="WP_164189574.1">
    <property type="nucleotide sequence ID" value="NZ_JAAGMR010000200.1"/>
</dbReference>
<dbReference type="Gene3D" id="3.40.50.410">
    <property type="entry name" value="von Willebrand factor, type A domain"/>
    <property type="match status" value="1"/>
</dbReference>
<evidence type="ECO:0000313" key="2">
    <source>
        <dbReference type="EMBL" id="NEB93312.1"/>
    </source>
</evidence>
<dbReference type="AlphaFoldDB" id="A0A7K3QTT7"/>
<dbReference type="Gene3D" id="2.60.40.3670">
    <property type="match status" value="1"/>
</dbReference>
<dbReference type="Gene3D" id="1.20.120.1690">
    <property type="match status" value="1"/>
</dbReference>
<dbReference type="PANTHER" id="PTHR10579:SF43">
    <property type="entry name" value="ZINC FINGER (C3HC4-TYPE RING FINGER) FAMILY PROTEIN"/>
    <property type="match status" value="1"/>
</dbReference>
<dbReference type="InterPro" id="IPR036465">
    <property type="entry name" value="vWFA_dom_sf"/>
</dbReference>
<dbReference type="SUPFAM" id="SSF53300">
    <property type="entry name" value="vWA-like"/>
    <property type="match status" value="1"/>
</dbReference>
<dbReference type="Proteomes" id="UP000470520">
    <property type="component" value="Unassembled WGS sequence"/>
</dbReference>
<evidence type="ECO:0000313" key="3">
    <source>
        <dbReference type="Proteomes" id="UP000470520"/>
    </source>
</evidence>
<sequence>MDSPSDLPSDERRADALITVTAHAAAGPEPRVRSAHVLIMDRSLSMSRHKLDEAKRAMCAAVDTLRDGTLLGIVAGNHQAEVIFPPTGGLAVVDARSREDAKLRVVGQLPEGGTAIGQWLARARDLFASVESPGTVRHAVLYTDGKNEHETPEELGEILASCADRFICHARGLGDDWHHDELLRITQALHGTAEAVVTIADLTEDFTRLMREAQRVVVPRLYLGLRLNSRFQLAFVRQTRPVEADLTGRQLTDGETHVPLGSWPAESRQYQVSLRFAPDALTVDELLRAARVTLHAEFPDGTRRPCSESAAMVVRRRATPGFGIARSPDLTRVENERELGMAMRACADARLRGDLDRADHELRLATRLAESLGDTARLRLLRAVATTGPDGRPRLRRDASRGQMLRIGVDSTKTVSRPADPRELPLRDTGLPRVCPRCDTTATSPTAKFCEECGHPFGEAGPVDAL</sequence>
<dbReference type="SMART" id="SM00327">
    <property type="entry name" value="VWA"/>
    <property type="match status" value="1"/>
</dbReference>
<feature type="domain" description="VWFA" evidence="1">
    <location>
        <begin position="35"/>
        <end position="221"/>
    </location>
</feature>
<dbReference type="Pfam" id="PF13768">
    <property type="entry name" value="VWA_3"/>
    <property type="match status" value="1"/>
</dbReference>
<dbReference type="CDD" id="cd00198">
    <property type="entry name" value="vWFA"/>
    <property type="match status" value="1"/>
</dbReference>
<proteinExistence type="predicted"/>
<dbReference type="EMBL" id="JAAGMR010000200">
    <property type="protein sequence ID" value="NEB93312.1"/>
    <property type="molecule type" value="Genomic_DNA"/>
</dbReference>
<reference evidence="2 3" key="1">
    <citation type="submission" date="2020-01" db="EMBL/GenBank/DDBJ databases">
        <title>Insect and environment-associated Actinomycetes.</title>
        <authorList>
            <person name="Currrie C."/>
            <person name="Chevrette M."/>
            <person name="Carlson C."/>
            <person name="Stubbendieck R."/>
            <person name="Wendt-Pienkowski E."/>
        </authorList>
    </citation>
    <scope>NUCLEOTIDE SEQUENCE [LARGE SCALE GENOMIC DNA]</scope>
    <source>
        <strain evidence="2 3">SID7754</strain>
    </source>
</reference>
<protein>
    <submittedName>
        <fullName evidence="2">VWA domain-containing protein</fullName>
    </submittedName>
</protein>
<accession>A0A7K3QTT7</accession>
<dbReference type="InterPro" id="IPR051266">
    <property type="entry name" value="CLCR"/>
</dbReference>
<dbReference type="PROSITE" id="PS50234">
    <property type="entry name" value="VWFA"/>
    <property type="match status" value="1"/>
</dbReference>
<gene>
    <name evidence="2" type="ORF">G3I21_16695</name>
</gene>
<organism evidence="2 3">
    <name type="scientific">Streptomyces bauhiniae</name>
    <dbReference type="NCBI Taxonomy" id="2340725"/>
    <lineage>
        <taxon>Bacteria</taxon>
        <taxon>Bacillati</taxon>
        <taxon>Actinomycetota</taxon>
        <taxon>Actinomycetes</taxon>
        <taxon>Kitasatosporales</taxon>
        <taxon>Streptomycetaceae</taxon>
        <taxon>Streptomyces</taxon>
    </lineage>
</organism>
<dbReference type="InterPro" id="IPR002035">
    <property type="entry name" value="VWF_A"/>
</dbReference>
<evidence type="ECO:0000259" key="1">
    <source>
        <dbReference type="PROSITE" id="PS50234"/>
    </source>
</evidence>
<dbReference type="PANTHER" id="PTHR10579">
    <property type="entry name" value="CALCIUM-ACTIVATED CHLORIDE CHANNEL REGULATOR"/>
    <property type="match status" value="1"/>
</dbReference>
<name>A0A7K3QTT7_9ACTN</name>
<comment type="caution">
    <text evidence="2">The sequence shown here is derived from an EMBL/GenBank/DDBJ whole genome shotgun (WGS) entry which is preliminary data.</text>
</comment>